<evidence type="ECO:0000256" key="2">
    <source>
        <dbReference type="ARBA" id="ARBA00022490"/>
    </source>
</evidence>
<keyword evidence="8" id="KW-0457">Lysine biosynthesis</keyword>
<dbReference type="SUPFAM" id="SSF51735">
    <property type="entry name" value="NAD(P)-binding Rossmann-fold domains"/>
    <property type="match status" value="1"/>
</dbReference>
<keyword evidence="6 13" id="KW-0560">Oxidoreductase</keyword>
<keyword evidence="3" id="KW-0028">Amino-acid biosynthesis</keyword>
<gene>
    <name evidence="13" type="primary">dapB_1</name>
    <name evidence="13" type="ORF">NCTC11126_03419</name>
</gene>
<dbReference type="GO" id="GO:0019877">
    <property type="term" value="P:diaminopimelate biosynthetic process"/>
    <property type="evidence" value="ECO:0007669"/>
    <property type="project" value="UniProtKB-KW"/>
</dbReference>
<proteinExistence type="predicted"/>
<evidence type="ECO:0000256" key="5">
    <source>
        <dbReference type="ARBA" id="ARBA00022915"/>
    </source>
</evidence>
<keyword evidence="4" id="KW-0521">NADP</keyword>
<dbReference type="EC" id="1.17.1.8" evidence="11"/>
<dbReference type="EMBL" id="UARS01000007">
    <property type="protein sequence ID" value="SPW47924.1"/>
    <property type="molecule type" value="Genomic_DNA"/>
</dbReference>
<evidence type="ECO:0000256" key="7">
    <source>
        <dbReference type="ARBA" id="ARBA00023027"/>
    </source>
</evidence>
<dbReference type="FunFam" id="3.40.50.720:FF:000048">
    <property type="entry name" value="4-hydroxy-tetrahydrodipicolinate reductase"/>
    <property type="match status" value="1"/>
</dbReference>
<dbReference type="Pfam" id="PF01113">
    <property type="entry name" value="DapB_N"/>
    <property type="match status" value="1"/>
</dbReference>
<evidence type="ECO:0000256" key="8">
    <source>
        <dbReference type="ARBA" id="ARBA00023154"/>
    </source>
</evidence>
<comment type="catalytic activity">
    <reaction evidence="10">
        <text>(S)-2,3,4,5-tetrahydrodipicolinate + NAD(+) + H2O = (2S,4S)-4-hydroxy-2,3,4,5-tetrahydrodipicolinate + NADH + H(+)</text>
        <dbReference type="Rhea" id="RHEA:35323"/>
        <dbReference type="ChEBI" id="CHEBI:15377"/>
        <dbReference type="ChEBI" id="CHEBI:15378"/>
        <dbReference type="ChEBI" id="CHEBI:16845"/>
        <dbReference type="ChEBI" id="CHEBI:57540"/>
        <dbReference type="ChEBI" id="CHEBI:57945"/>
        <dbReference type="ChEBI" id="CHEBI:67139"/>
        <dbReference type="EC" id="1.17.1.8"/>
    </reaction>
</comment>
<evidence type="ECO:0000256" key="6">
    <source>
        <dbReference type="ARBA" id="ARBA00023002"/>
    </source>
</evidence>
<evidence type="ECO:0000313" key="13">
    <source>
        <dbReference type="EMBL" id="SPW47924.1"/>
    </source>
</evidence>
<comment type="subcellular location">
    <subcellularLocation>
        <location evidence="1">Cytoplasm</location>
    </subcellularLocation>
</comment>
<organism evidence="13 14">
    <name type="scientific">Escherichia coli</name>
    <dbReference type="NCBI Taxonomy" id="562"/>
    <lineage>
        <taxon>Bacteria</taxon>
        <taxon>Pseudomonadati</taxon>
        <taxon>Pseudomonadota</taxon>
        <taxon>Gammaproteobacteria</taxon>
        <taxon>Enterobacterales</taxon>
        <taxon>Enterobacteriaceae</taxon>
        <taxon>Escherichia</taxon>
    </lineage>
</organism>
<dbReference type="NCBIfam" id="TIGR00036">
    <property type="entry name" value="dapB"/>
    <property type="match status" value="1"/>
</dbReference>
<feature type="domain" description="Dihydrodipicolinate reductase N-terminal" evidence="12">
    <location>
        <begin position="1"/>
        <end position="113"/>
    </location>
</feature>
<accession>A0A2X1JZ29</accession>
<evidence type="ECO:0000256" key="10">
    <source>
        <dbReference type="ARBA" id="ARBA00049396"/>
    </source>
</evidence>
<dbReference type="GO" id="GO:0009089">
    <property type="term" value="P:lysine biosynthetic process via diaminopimelate"/>
    <property type="evidence" value="ECO:0007669"/>
    <property type="project" value="UniProtKB-UniRule"/>
</dbReference>
<comment type="catalytic activity">
    <reaction evidence="9">
        <text>(S)-2,3,4,5-tetrahydrodipicolinate + NADP(+) + H2O = (2S,4S)-4-hydroxy-2,3,4,5-tetrahydrodipicolinate + NADPH + H(+)</text>
        <dbReference type="Rhea" id="RHEA:35331"/>
        <dbReference type="ChEBI" id="CHEBI:15377"/>
        <dbReference type="ChEBI" id="CHEBI:15378"/>
        <dbReference type="ChEBI" id="CHEBI:16845"/>
        <dbReference type="ChEBI" id="CHEBI:57783"/>
        <dbReference type="ChEBI" id="CHEBI:58349"/>
        <dbReference type="ChEBI" id="CHEBI:67139"/>
        <dbReference type="EC" id="1.17.1.8"/>
    </reaction>
</comment>
<keyword evidence="2" id="KW-0963">Cytoplasm</keyword>
<dbReference type="InterPro" id="IPR000846">
    <property type="entry name" value="DapB_N"/>
</dbReference>
<dbReference type="Proteomes" id="UP000250561">
    <property type="component" value="Unassembled WGS sequence"/>
</dbReference>
<keyword evidence="7" id="KW-0520">NAD</keyword>
<dbReference type="InterPro" id="IPR036291">
    <property type="entry name" value="NAD(P)-bd_dom_sf"/>
</dbReference>
<dbReference type="GO" id="GO:0005829">
    <property type="term" value="C:cytosol"/>
    <property type="evidence" value="ECO:0007669"/>
    <property type="project" value="TreeGrafter"/>
</dbReference>
<protein>
    <recommendedName>
        <fullName evidence="11">4-hydroxy-tetrahydrodipicolinate reductase</fullName>
        <ecNumber evidence="11">1.17.1.8</ecNumber>
    </recommendedName>
</protein>
<dbReference type="CDD" id="cd02274">
    <property type="entry name" value="DHDPR_N"/>
    <property type="match status" value="1"/>
</dbReference>
<dbReference type="GO" id="GO:0008839">
    <property type="term" value="F:4-hydroxy-tetrahydrodipicolinate reductase"/>
    <property type="evidence" value="ECO:0007669"/>
    <property type="project" value="UniProtKB-UniRule"/>
</dbReference>
<dbReference type="PANTHER" id="PTHR20836:SF0">
    <property type="entry name" value="4-HYDROXY-TETRAHYDRODIPICOLINATE REDUCTASE 1, CHLOROPLASTIC-RELATED"/>
    <property type="match status" value="1"/>
</dbReference>
<dbReference type="InterPro" id="IPR023940">
    <property type="entry name" value="DHDPR_bac"/>
</dbReference>
<dbReference type="Gene3D" id="3.40.50.720">
    <property type="entry name" value="NAD(P)-binding Rossmann-like Domain"/>
    <property type="match status" value="1"/>
</dbReference>
<evidence type="ECO:0000256" key="9">
    <source>
        <dbReference type="ARBA" id="ARBA00049080"/>
    </source>
</evidence>
<dbReference type="AlphaFoldDB" id="A0A2X1JZ29"/>
<evidence type="ECO:0000256" key="4">
    <source>
        <dbReference type="ARBA" id="ARBA00022857"/>
    </source>
</evidence>
<dbReference type="PANTHER" id="PTHR20836">
    <property type="entry name" value="DIHYDRODIPICOLINATE REDUCTASE"/>
    <property type="match status" value="1"/>
</dbReference>
<reference evidence="13 14" key="1">
    <citation type="submission" date="2018-06" db="EMBL/GenBank/DDBJ databases">
        <authorList>
            <consortium name="Pathogen Informatics"/>
            <person name="Doyle S."/>
        </authorList>
    </citation>
    <scope>NUCLEOTIDE SEQUENCE [LARGE SCALE GENOMIC DNA]</scope>
    <source>
        <strain evidence="13 14">NCTC11126</strain>
    </source>
</reference>
<evidence type="ECO:0000256" key="1">
    <source>
        <dbReference type="ARBA" id="ARBA00004496"/>
    </source>
</evidence>
<keyword evidence="5" id="KW-0220">Diaminopimelate biosynthesis</keyword>
<evidence type="ECO:0000313" key="14">
    <source>
        <dbReference type="Proteomes" id="UP000250561"/>
    </source>
</evidence>
<name>A0A2X1JZ29_ECOLX</name>
<dbReference type="Gene3D" id="3.30.360.10">
    <property type="entry name" value="Dihydrodipicolinate Reductase, domain 2"/>
    <property type="match status" value="1"/>
</dbReference>
<evidence type="ECO:0000256" key="11">
    <source>
        <dbReference type="NCBIfam" id="TIGR00036"/>
    </source>
</evidence>
<evidence type="ECO:0000256" key="3">
    <source>
        <dbReference type="ARBA" id="ARBA00022605"/>
    </source>
</evidence>
<evidence type="ECO:0000259" key="12">
    <source>
        <dbReference type="Pfam" id="PF01113"/>
    </source>
</evidence>
<sequence>MGRQLIQAALALEGVQLGAALEREGSSLLGSDAGELAGAGKTGVTVQSSLDAVKDDFDVFIDFTRPEGTLNHLAFCRQHGKGMVIGTTGFDEAGKQAIRDAAADIAIVFAANFSVGVNVMLKLLEKAAKVMGDYTISKLLKHIIDIKLMRRQAPHWQWERRSPTPLIKI</sequence>